<feature type="domain" description="Exostosin GT47" evidence="7">
    <location>
        <begin position="275"/>
        <end position="555"/>
    </location>
</feature>
<keyword evidence="3" id="KW-0735">Signal-anchor</keyword>
<reference evidence="8 11" key="2">
    <citation type="journal article" date="2018" name="Plant J.">
        <title>The Physcomitrella patens chromosome-scale assembly reveals moss genome structure and evolution.</title>
        <authorList>
            <person name="Lang D."/>
            <person name="Ullrich K.K."/>
            <person name="Murat F."/>
            <person name="Fuchs J."/>
            <person name="Jenkins J."/>
            <person name="Haas F.B."/>
            <person name="Piednoel M."/>
            <person name="Gundlach H."/>
            <person name="Van Bel M."/>
            <person name="Meyberg R."/>
            <person name="Vives C."/>
            <person name="Morata J."/>
            <person name="Symeonidi A."/>
            <person name="Hiss M."/>
            <person name="Muchero W."/>
            <person name="Kamisugi Y."/>
            <person name="Saleh O."/>
            <person name="Blanc G."/>
            <person name="Decker E.L."/>
            <person name="van Gessel N."/>
            <person name="Grimwood J."/>
            <person name="Hayes R.D."/>
            <person name="Graham S.W."/>
            <person name="Gunter L.E."/>
            <person name="McDaniel S.F."/>
            <person name="Hoernstein S.N.W."/>
            <person name="Larsson A."/>
            <person name="Li F.W."/>
            <person name="Perroud P.F."/>
            <person name="Phillips J."/>
            <person name="Ranjan P."/>
            <person name="Rokshar D.S."/>
            <person name="Rothfels C.J."/>
            <person name="Schneider L."/>
            <person name="Shu S."/>
            <person name="Stevenson D.W."/>
            <person name="Thummler F."/>
            <person name="Tillich M."/>
            <person name="Villarreal Aguilar J.C."/>
            <person name="Widiez T."/>
            <person name="Wong G.K."/>
            <person name="Wymore A."/>
            <person name="Zhang Y."/>
            <person name="Zimmer A.D."/>
            <person name="Quatrano R.S."/>
            <person name="Mayer K.F.X."/>
            <person name="Goodstein D."/>
            <person name="Casacuberta J.M."/>
            <person name="Vandepoele K."/>
            <person name="Reski R."/>
            <person name="Cuming A.C."/>
            <person name="Tuskan G.A."/>
            <person name="Maumus F."/>
            <person name="Salse J."/>
            <person name="Schmutz J."/>
            <person name="Rensing S.A."/>
        </authorList>
    </citation>
    <scope>NUCLEOTIDE SEQUENCE [LARGE SCALE GENOMIC DNA]</scope>
    <source>
        <strain evidence="10 11">cv. Gransden 2004</strain>
    </source>
</reference>
<evidence type="ECO:0000259" key="7">
    <source>
        <dbReference type="Pfam" id="PF03016"/>
    </source>
</evidence>
<name>A0A2K1IP67_PHYPA</name>
<dbReference type="EnsemblPlants" id="Pp3c22_20140V3.2">
    <property type="protein sequence ID" value="Pp3c22_20140V3.2"/>
    <property type="gene ID" value="Pp3c22_20140"/>
</dbReference>
<evidence type="ECO:0000313" key="9">
    <source>
        <dbReference type="EMBL" id="PNR31053.1"/>
    </source>
</evidence>
<dbReference type="STRING" id="3218.A0A2K1IP67"/>
<dbReference type="InterPro" id="IPR004263">
    <property type="entry name" value="Exostosin"/>
</dbReference>
<evidence type="ECO:0000256" key="3">
    <source>
        <dbReference type="ARBA" id="ARBA00022968"/>
    </source>
</evidence>
<feature type="transmembrane region" description="Helical" evidence="6">
    <location>
        <begin position="27"/>
        <end position="54"/>
    </location>
</feature>
<reference evidence="8 11" key="1">
    <citation type="journal article" date="2008" name="Science">
        <title>The Physcomitrella genome reveals evolutionary insights into the conquest of land by plants.</title>
        <authorList>
            <person name="Rensing S."/>
            <person name="Lang D."/>
            <person name="Zimmer A."/>
            <person name="Terry A."/>
            <person name="Salamov A."/>
            <person name="Shapiro H."/>
            <person name="Nishiyama T."/>
            <person name="Perroud P.-F."/>
            <person name="Lindquist E."/>
            <person name="Kamisugi Y."/>
            <person name="Tanahashi T."/>
            <person name="Sakakibara K."/>
            <person name="Fujita T."/>
            <person name="Oishi K."/>
            <person name="Shin-I T."/>
            <person name="Kuroki Y."/>
            <person name="Toyoda A."/>
            <person name="Suzuki Y."/>
            <person name="Hashimoto A."/>
            <person name="Yamaguchi K."/>
            <person name="Sugano A."/>
            <person name="Kohara Y."/>
            <person name="Fujiyama A."/>
            <person name="Anterola A."/>
            <person name="Aoki S."/>
            <person name="Ashton N."/>
            <person name="Barbazuk W.B."/>
            <person name="Barker E."/>
            <person name="Bennetzen J."/>
            <person name="Bezanilla M."/>
            <person name="Blankenship R."/>
            <person name="Cho S.H."/>
            <person name="Dutcher S."/>
            <person name="Estelle M."/>
            <person name="Fawcett J.A."/>
            <person name="Gundlach H."/>
            <person name="Hanada K."/>
            <person name="Heyl A."/>
            <person name="Hicks K.A."/>
            <person name="Hugh J."/>
            <person name="Lohr M."/>
            <person name="Mayer K."/>
            <person name="Melkozernov A."/>
            <person name="Murata T."/>
            <person name="Nelson D."/>
            <person name="Pils B."/>
            <person name="Prigge M."/>
            <person name="Reiss B."/>
            <person name="Renner T."/>
            <person name="Rombauts S."/>
            <person name="Rushton P."/>
            <person name="Sanderfoot A."/>
            <person name="Schween G."/>
            <person name="Shiu S.-H."/>
            <person name="Stueber K."/>
            <person name="Theodoulou F.L."/>
            <person name="Tu H."/>
            <person name="Van de Peer Y."/>
            <person name="Verrier P.J."/>
            <person name="Waters E."/>
            <person name="Wood A."/>
            <person name="Yang L."/>
            <person name="Cove D."/>
            <person name="Cuming A."/>
            <person name="Hasebe M."/>
            <person name="Lucas S."/>
            <person name="Mishler D.B."/>
            <person name="Reski R."/>
            <person name="Grigoriev I."/>
            <person name="Quatrano R.S."/>
            <person name="Boore J.L."/>
        </authorList>
    </citation>
    <scope>NUCLEOTIDE SEQUENCE [LARGE SCALE GENOMIC DNA]</scope>
    <source>
        <strain evidence="10 11">cv. Gransden 2004</strain>
    </source>
</reference>
<comment type="subcellular location">
    <subcellularLocation>
        <location evidence="1">Golgi apparatus membrane</location>
        <topology evidence="1">Single-pass type II membrane protein</topology>
    </subcellularLocation>
</comment>
<dbReference type="EnsemblPlants" id="Pp3c22_20240V3.1">
    <property type="protein sequence ID" value="Pp3c22_20240V3.1"/>
    <property type="gene ID" value="Pp3c22_20240"/>
</dbReference>
<dbReference type="PANTHER" id="PTHR11062:SF337">
    <property type="entry name" value="OS04G0109900 PROTEIN"/>
    <property type="match status" value="1"/>
</dbReference>
<dbReference type="Pfam" id="PF03016">
    <property type="entry name" value="Exostosin_GT47"/>
    <property type="match status" value="1"/>
</dbReference>
<feature type="region of interest" description="Disordered" evidence="5">
    <location>
        <begin position="90"/>
        <end position="212"/>
    </location>
</feature>
<protein>
    <recommendedName>
        <fullName evidence="7">Exostosin GT47 domain-containing protein</fullName>
    </recommendedName>
</protein>
<dbReference type="Gramene" id="Pp3c22_20240V3.2">
    <property type="protein sequence ID" value="Pp3c22_20240V3.2"/>
    <property type="gene ID" value="Pp3c22_20240"/>
</dbReference>
<dbReference type="PaxDb" id="3218-PP1S92_112V6.1"/>
<dbReference type="EnsemblPlants" id="Pp3c22_20240V3.3">
    <property type="protein sequence ID" value="Pp3c22_20240V3.3"/>
    <property type="gene ID" value="Pp3c22_20240"/>
</dbReference>
<dbReference type="EMBL" id="ABEU02000022">
    <property type="protein sequence ID" value="PNR31053.1"/>
    <property type="molecule type" value="Genomic_DNA"/>
</dbReference>
<comment type="similarity">
    <text evidence="2">Belongs to the glycosyltransferase 47 family.</text>
</comment>
<dbReference type="Proteomes" id="UP000006727">
    <property type="component" value="Chromosome 22"/>
</dbReference>
<dbReference type="Gramene" id="Pp3c22_20240V3.1">
    <property type="protein sequence ID" value="Pp3c22_20240V3.1"/>
    <property type="gene ID" value="Pp3c22_20240"/>
</dbReference>
<keyword evidence="6" id="KW-0812">Transmembrane</keyword>
<dbReference type="Gramene" id="Pp3c22_20140V3.1">
    <property type="protein sequence ID" value="Pp3c22_20140V3.1"/>
    <property type="gene ID" value="Pp3c22_20140"/>
</dbReference>
<keyword evidence="6" id="KW-0472">Membrane</keyword>
<dbReference type="EnsemblPlants" id="Pp3c22_20240V3.2">
    <property type="protein sequence ID" value="Pp3c22_20240V3.2"/>
    <property type="gene ID" value="Pp3c22_20240"/>
</dbReference>
<dbReference type="EMBL" id="ABEU02000022">
    <property type="protein sequence ID" value="PNR31048.1"/>
    <property type="molecule type" value="Genomic_DNA"/>
</dbReference>
<dbReference type="EnsemblPlants" id="Pp3c22_20140V3.3">
    <property type="protein sequence ID" value="Pp3c22_20140V3.3"/>
    <property type="gene ID" value="Pp3c22_20140"/>
</dbReference>
<dbReference type="AlphaFoldDB" id="A0A2K1IP67"/>
<evidence type="ECO:0000313" key="10">
    <source>
        <dbReference type="EnsemblPlants" id="Pp3c22_20140V3.1"/>
    </source>
</evidence>
<dbReference type="Gramene" id="Pp3c22_20240V3.3">
    <property type="protein sequence ID" value="Pp3c22_20240V3.3"/>
    <property type="gene ID" value="Pp3c22_20240"/>
</dbReference>
<organism evidence="8">
    <name type="scientific">Physcomitrium patens</name>
    <name type="common">Spreading-leaved earth moss</name>
    <name type="synonym">Physcomitrella patens</name>
    <dbReference type="NCBI Taxonomy" id="3218"/>
    <lineage>
        <taxon>Eukaryota</taxon>
        <taxon>Viridiplantae</taxon>
        <taxon>Streptophyta</taxon>
        <taxon>Embryophyta</taxon>
        <taxon>Bryophyta</taxon>
        <taxon>Bryophytina</taxon>
        <taxon>Bryopsida</taxon>
        <taxon>Funariidae</taxon>
        <taxon>Funariales</taxon>
        <taxon>Funariaceae</taxon>
        <taxon>Physcomitrium</taxon>
    </lineage>
</organism>
<evidence type="ECO:0000256" key="4">
    <source>
        <dbReference type="ARBA" id="ARBA00023034"/>
    </source>
</evidence>
<dbReference type="Gramene" id="Pp3c22_20140V3.3">
    <property type="protein sequence ID" value="Pp3c22_20140V3.3"/>
    <property type="gene ID" value="Pp3c22_20140"/>
</dbReference>
<keyword evidence="6" id="KW-1133">Transmembrane helix</keyword>
<dbReference type="OrthoDB" id="1924787at2759"/>
<gene>
    <name evidence="10" type="primary">LOC112274711</name>
    <name evidence="8" type="ORF">PHYPA_027364</name>
    <name evidence="9" type="ORF">PHYPA_027369</name>
</gene>
<evidence type="ECO:0000256" key="6">
    <source>
        <dbReference type="SAM" id="Phobius"/>
    </source>
</evidence>
<keyword evidence="4" id="KW-0333">Golgi apparatus</keyword>
<proteinExistence type="inferred from homology"/>
<evidence type="ECO:0000256" key="5">
    <source>
        <dbReference type="SAM" id="MobiDB-lite"/>
    </source>
</evidence>
<dbReference type="EnsemblPlants" id="Pp3c22_20140V3.1">
    <property type="protein sequence ID" value="Pp3c22_20140V3.1"/>
    <property type="gene ID" value="Pp3c22_20140"/>
</dbReference>
<evidence type="ECO:0000313" key="8">
    <source>
        <dbReference type="EMBL" id="PNR31048.1"/>
    </source>
</evidence>
<keyword evidence="11" id="KW-1185">Reference proteome</keyword>
<evidence type="ECO:0000256" key="2">
    <source>
        <dbReference type="ARBA" id="ARBA00010271"/>
    </source>
</evidence>
<dbReference type="GO" id="GO:0000139">
    <property type="term" value="C:Golgi membrane"/>
    <property type="evidence" value="ECO:0007669"/>
    <property type="project" value="UniProtKB-SubCell"/>
</dbReference>
<sequence length="606" mass="67641">MAQNRMQLVGCCCGGRQLNQPGESRSVMYRCATLLTVQTTLVVVLFLIGGVLVLDSYKWRQISIPWFSGLSEGPNAVLQQGNAAHTLSGAVHTESVDGKPAQGSSANFTTPAIGVPRNREDADHLPTSSPAPVITRLDAPSQPTVPTHASPPRPEIQSPSAEADAGTASETVPRPSPLLPEFHNSSISGPIPEPYLETAAHPPLASPRTAKKPPVLSTALDKLEYGLLQARFAIRHAYLAADKNDTPVDGGQGYDPHGDVYKSHAAFRQSYREMERRFKVYVYSEGEEPLVHNGPCKEIYAVEGRFIQELQGDNPFVTHDPDNAHVYFLPFSVAMMVAYLYEKESGDMDPLRLFVGDYVDVLMHKYPFWNRSGGADHFMLSCHDWGPLITRENMNLGTRSIRVLCNANSSEGYVPWKDVSLPEIHLVGGHIPAELGGPPAKDRPHLAFFAGRDHGPVRPQLFKHWEGKDDDVIVYQWLPAHLKYHELMKTSRYCICPGGYEVNSPRIVEAIYNECVPVIIADSFILPFSDVLNWESFSLHVKESDIPNLKSILQNVTMETYTSMQERVSQVQRHFVLHQPPKRYDVFHMILHSVWLRRLNLRVGFS</sequence>
<evidence type="ECO:0000256" key="1">
    <source>
        <dbReference type="ARBA" id="ARBA00004323"/>
    </source>
</evidence>
<evidence type="ECO:0000313" key="11">
    <source>
        <dbReference type="Proteomes" id="UP000006727"/>
    </source>
</evidence>
<dbReference type="RefSeq" id="XP_024360179.1">
    <property type="nucleotide sequence ID" value="XM_024504411.2"/>
</dbReference>
<dbReference type="InterPro" id="IPR040911">
    <property type="entry name" value="Exostosin_GT47"/>
</dbReference>
<dbReference type="GeneID" id="112274711"/>
<reference evidence="10" key="3">
    <citation type="submission" date="2020-12" db="UniProtKB">
        <authorList>
            <consortium name="EnsemblPlants"/>
        </authorList>
    </citation>
    <scope>IDENTIFICATION</scope>
</reference>
<dbReference type="GO" id="GO:0016757">
    <property type="term" value="F:glycosyltransferase activity"/>
    <property type="evidence" value="ECO:0007669"/>
    <property type="project" value="InterPro"/>
</dbReference>
<dbReference type="PANTHER" id="PTHR11062">
    <property type="entry name" value="EXOSTOSIN HEPARAN SULFATE GLYCOSYLTRANSFERASE -RELATED"/>
    <property type="match status" value="1"/>
</dbReference>
<accession>A0A2K1IP67</accession>
<dbReference type="Gramene" id="Pp3c22_20140V3.2">
    <property type="protein sequence ID" value="Pp3c22_20140V3.2"/>
    <property type="gene ID" value="Pp3c22_20140"/>
</dbReference>